<dbReference type="SUPFAM" id="SSF52540">
    <property type="entry name" value="P-loop containing nucleoside triphosphate hydrolases"/>
    <property type="match status" value="1"/>
</dbReference>
<sequence length="217" mass="24395">MSRDSQSAARPRNVVFIGDIGAGKSSIINLIADANLARTSNDAAACTTEIVYYEVTIRDRMYRLWDTPGLNAPSRFRFSVPAPERALKLFLRKKHLARELDLLVFCVRSGRTHKSMENAYTTFCKTTRQIAAPVVIAVTCLEKMQPAMDTWWVQNGKKLEQKGLVFDGHVCVTCLPHPRRESARQEIHYLLANDFQWEPSDAGSEGYLDSSGRCVIA</sequence>
<dbReference type="STRING" id="930991.A0A0D0DKQ7"/>
<dbReference type="Proteomes" id="UP000054538">
    <property type="component" value="Unassembled WGS sequence"/>
</dbReference>
<organism evidence="2 3">
    <name type="scientific">Paxillus rubicundulus Ve08.2h10</name>
    <dbReference type="NCBI Taxonomy" id="930991"/>
    <lineage>
        <taxon>Eukaryota</taxon>
        <taxon>Fungi</taxon>
        <taxon>Dikarya</taxon>
        <taxon>Basidiomycota</taxon>
        <taxon>Agaricomycotina</taxon>
        <taxon>Agaricomycetes</taxon>
        <taxon>Agaricomycetidae</taxon>
        <taxon>Boletales</taxon>
        <taxon>Paxilineae</taxon>
        <taxon>Paxillaceae</taxon>
        <taxon>Paxillus</taxon>
    </lineage>
</organism>
<dbReference type="Pfam" id="PF01926">
    <property type="entry name" value="MMR_HSR1"/>
    <property type="match status" value="1"/>
</dbReference>
<proteinExistence type="predicted"/>
<protein>
    <recommendedName>
        <fullName evidence="1">G domain-containing protein</fullName>
    </recommendedName>
</protein>
<reference evidence="2 3" key="1">
    <citation type="submission" date="2014-04" db="EMBL/GenBank/DDBJ databases">
        <authorList>
            <consortium name="DOE Joint Genome Institute"/>
            <person name="Kuo A."/>
            <person name="Kohler A."/>
            <person name="Jargeat P."/>
            <person name="Nagy L.G."/>
            <person name="Floudas D."/>
            <person name="Copeland A."/>
            <person name="Barry K.W."/>
            <person name="Cichocki N."/>
            <person name="Veneault-Fourrey C."/>
            <person name="LaButti K."/>
            <person name="Lindquist E.A."/>
            <person name="Lipzen A."/>
            <person name="Lundell T."/>
            <person name="Morin E."/>
            <person name="Murat C."/>
            <person name="Sun H."/>
            <person name="Tunlid A."/>
            <person name="Henrissat B."/>
            <person name="Grigoriev I.V."/>
            <person name="Hibbett D.S."/>
            <person name="Martin F."/>
            <person name="Nordberg H.P."/>
            <person name="Cantor M.N."/>
            <person name="Hua S.X."/>
        </authorList>
    </citation>
    <scope>NUCLEOTIDE SEQUENCE [LARGE SCALE GENOMIC DNA]</scope>
    <source>
        <strain evidence="2 3">Ve08.2h10</strain>
    </source>
</reference>
<dbReference type="InParanoid" id="A0A0D0DKQ7"/>
<dbReference type="Gene3D" id="3.40.50.300">
    <property type="entry name" value="P-loop containing nucleotide triphosphate hydrolases"/>
    <property type="match status" value="1"/>
</dbReference>
<feature type="domain" description="G" evidence="1">
    <location>
        <begin position="13"/>
        <end position="137"/>
    </location>
</feature>
<evidence type="ECO:0000313" key="2">
    <source>
        <dbReference type="EMBL" id="KIK99092.1"/>
    </source>
</evidence>
<dbReference type="AlphaFoldDB" id="A0A0D0DKQ7"/>
<dbReference type="HOGENOM" id="CLU_050405_1_1_1"/>
<reference evidence="3" key="2">
    <citation type="submission" date="2015-01" db="EMBL/GenBank/DDBJ databases">
        <title>Evolutionary Origins and Diversification of the Mycorrhizal Mutualists.</title>
        <authorList>
            <consortium name="DOE Joint Genome Institute"/>
            <consortium name="Mycorrhizal Genomics Consortium"/>
            <person name="Kohler A."/>
            <person name="Kuo A."/>
            <person name="Nagy L.G."/>
            <person name="Floudas D."/>
            <person name="Copeland A."/>
            <person name="Barry K.W."/>
            <person name="Cichocki N."/>
            <person name="Veneault-Fourrey C."/>
            <person name="LaButti K."/>
            <person name="Lindquist E.A."/>
            <person name="Lipzen A."/>
            <person name="Lundell T."/>
            <person name="Morin E."/>
            <person name="Murat C."/>
            <person name="Riley R."/>
            <person name="Ohm R."/>
            <person name="Sun H."/>
            <person name="Tunlid A."/>
            <person name="Henrissat B."/>
            <person name="Grigoriev I.V."/>
            <person name="Hibbett D.S."/>
            <person name="Martin F."/>
        </authorList>
    </citation>
    <scope>NUCLEOTIDE SEQUENCE [LARGE SCALE GENOMIC DNA]</scope>
    <source>
        <strain evidence="3">Ve08.2h10</strain>
    </source>
</reference>
<evidence type="ECO:0000313" key="3">
    <source>
        <dbReference type="Proteomes" id="UP000054538"/>
    </source>
</evidence>
<dbReference type="OrthoDB" id="2411449at2759"/>
<dbReference type="InterPro" id="IPR027417">
    <property type="entry name" value="P-loop_NTPase"/>
</dbReference>
<evidence type="ECO:0000259" key="1">
    <source>
        <dbReference type="Pfam" id="PF01926"/>
    </source>
</evidence>
<dbReference type="EMBL" id="KN824870">
    <property type="protein sequence ID" value="KIK99092.1"/>
    <property type="molecule type" value="Genomic_DNA"/>
</dbReference>
<name>A0A0D0DKQ7_9AGAM</name>
<dbReference type="GO" id="GO:0005525">
    <property type="term" value="F:GTP binding"/>
    <property type="evidence" value="ECO:0007669"/>
    <property type="project" value="InterPro"/>
</dbReference>
<gene>
    <name evidence="2" type="ORF">PAXRUDRAFT_30732</name>
</gene>
<keyword evidence="3" id="KW-1185">Reference proteome</keyword>
<dbReference type="InterPro" id="IPR006073">
    <property type="entry name" value="GTP-bd"/>
</dbReference>
<accession>A0A0D0DKQ7</accession>